<dbReference type="EMBL" id="KU845519">
    <property type="protein sequence ID" value="AMP46578.1"/>
    <property type="molecule type" value="Genomic_DNA"/>
</dbReference>
<dbReference type="EMBL" id="KU845521">
    <property type="protein sequence ID" value="AMP46580.1"/>
    <property type="molecule type" value="Genomic_DNA"/>
</dbReference>
<dbReference type="AlphaFoldDB" id="A0A1S5QPD1"/>
<dbReference type="EMBL" id="KU845515">
    <property type="protein sequence ID" value="AMP46574.1"/>
    <property type="molecule type" value="Genomic_DNA"/>
</dbReference>
<dbReference type="EMBL" id="KU845513">
    <property type="protein sequence ID" value="AMP46572.1"/>
    <property type="molecule type" value="Genomic_DNA"/>
</dbReference>
<dbReference type="EMBL" id="KX280783">
    <property type="protein sequence ID" value="AQX35421.1"/>
    <property type="molecule type" value="Genomic_DNA"/>
</dbReference>
<evidence type="ECO:0000313" key="10">
    <source>
        <dbReference type="EMBL" id="AMP46580.1"/>
    </source>
</evidence>
<evidence type="ECO:0000313" key="12">
    <source>
        <dbReference type="EMBL" id="AQX35421.1"/>
    </source>
</evidence>
<name>A0A1S5QPD1_9PEZI</name>
<dbReference type="GO" id="GO:0003677">
    <property type="term" value="F:DNA binding"/>
    <property type="evidence" value="ECO:0007669"/>
    <property type="project" value="InterPro"/>
</dbReference>
<dbReference type="EMBL" id="KU845517">
    <property type="protein sequence ID" value="AMP46576.1"/>
    <property type="molecule type" value="Genomic_DNA"/>
</dbReference>
<organism evidence="5">
    <name type="scientific">Phyllosticta citricarpa</name>
    <dbReference type="NCBI Taxonomy" id="55181"/>
    <lineage>
        <taxon>Eukaryota</taxon>
        <taxon>Fungi</taxon>
        <taxon>Dikarya</taxon>
        <taxon>Ascomycota</taxon>
        <taxon>Pezizomycotina</taxon>
        <taxon>Dothideomycetes</taxon>
        <taxon>Dothideomycetes incertae sedis</taxon>
        <taxon>Botryosphaeriales</taxon>
        <taxon>Phyllostictaceae</taxon>
        <taxon>Phyllosticta</taxon>
    </lineage>
</organism>
<evidence type="ECO:0000313" key="8">
    <source>
        <dbReference type="EMBL" id="AMP46578.1"/>
    </source>
</evidence>
<dbReference type="InterPro" id="IPR009057">
    <property type="entry name" value="Homeodomain-like_sf"/>
</dbReference>
<evidence type="ECO:0000313" key="11">
    <source>
        <dbReference type="EMBL" id="AMP46581.1"/>
    </source>
</evidence>
<evidence type="ECO:0000313" key="3">
    <source>
        <dbReference type="EMBL" id="AMP46573.1"/>
    </source>
</evidence>
<accession>A0A1S5QPD1</accession>
<evidence type="ECO:0000313" key="4">
    <source>
        <dbReference type="EMBL" id="AMP46574.1"/>
    </source>
</evidence>
<reference evidence="12" key="2">
    <citation type="journal article" date="2017" name="Eur. J. Plant Pathol.">
        <title>MAT gene idiomorphs suggest a heterothallic sexual cycle in the citrus pathogen Phyllosticta citricarpa.</title>
        <authorList>
            <person name="Amorim R."/>
            <person name="Savi D.C."/>
            <person name="Ferrerira-Maba L."/>
            <person name="Aluizio R."/>
            <person name="Goulin E.H."/>
            <person name="Takita M.A."/>
            <person name="Machado M.A."/>
            <person name="Glienke C."/>
        </authorList>
    </citation>
    <scope>NUCLEOTIDE SEQUENCE</scope>
    <source>
        <strain evidence="12">LGMF30</strain>
    </source>
</reference>
<sequence>MDNNEIIRLLALQDDYQPTAEAPEENSFCAAEKPQDFFPPTVDDPDDNGTSPAGRIFEPFNKNRLEWEAFDRSKSCENDQAIADKLKELNSDVEESSGFNFNNSMVDSPGKTMSMNRTFLFQEGVDPRFQRLDDLTMLYRMEEGLANNMLTMINDGASKEFSRCIGQSEEEPEGQRFRREAINHCALKQALTETTDATARSCNLVKLVVEPYEVEADFANLDFPEELGDNLWQEDVTRSRWTSRRDVEANDTLESFFSICQEPNVLEVDFLSQYLGLETESVHDWLANLPFSQGQAEEGQASLCYKKAAPGQQRSHVGPPHAAKSARHFPSASEHF</sequence>
<protein>
    <submittedName>
        <fullName evidence="5">MAT1-2-5</fullName>
    </submittedName>
</protein>
<dbReference type="EMBL" id="KU845514">
    <property type="protein sequence ID" value="AMP46573.1"/>
    <property type="molecule type" value="Genomic_DNA"/>
</dbReference>
<evidence type="ECO:0000313" key="5">
    <source>
        <dbReference type="EMBL" id="AMP46575.1"/>
    </source>
</evidence>
<dbReference type="CDD" id="cd00086">
    <property type="entry name" value="homeodomain"/>
    <property type="match status" value="1"/>
</dbReference>
<feature type="region of interest" description="Disordered" evidence="1">
    <location>
        <begin position="309"/>
        <end position="336"/>
    </location>
</feature>
<feature type="region of interest" description="Disordered" evidence="1">
    <location>
        <begin position="34"/>
        <end position="53"/>
    </location>
</feature>
<gene>
    <name evidence="5" type="primary">MAT1-2-5</name>
</gene>
<evidence type="ECO:0000313" key="2">
    <source>
        <dbReference type="EMBL" id="AMP46572.1"/>
    </source>
</evidence>
<evidence type="ECO:0000313" key="6">
    <source>
        <dbReference type="EMBL" id="AMP46576.1"/>
    </source>
</evidence>
<evidence type="ECO:0000313" key="9">
    <source>
        <dbReference type="EMBL" id="AMP46579.1"/>
    </source>
</evidence>
<evidence type="ECO:0000256" key="1">
    <source>
        <dbReference type="SAM" id="MobiDB-lite"/>
    </source>
</evidence>
<dbReference type="EMBL" id="KU845516">
    <property type="protein sequence ID" value="AMP46575.1"/>
    <property type="molecule type" value="Genomic_DNA"/>
</dbReference>
<reference evidence="5" key="1">
    <citation type="submission" date="2016-02" db="EMBL/GenBank/DDBJ databases">
        <title>Identification and characterization of genes involved in the sexual reproduction of the ascomycete fungus Phyllosticta citricarpa.</title>
        <authorList>
            <person name="Amorim R."/>
            <person name="Glienke C."/>
        </authorList>
    </citation>
    <scope>NUCLEOTIDE SEQUENCE</scope>
    <source>
        <strain evidence="8">LGMF05</strain>
        <strain evidence="5">LGMF06</strain>
        <strain evidence="10">LGMF102</strain>
        <strain evidence="3">LGMF114</strain>
        <strain evidence="6">LGMF122</strain>
        <strain evidence="7">LGMF127</strain>
        <strain evidence="11">LGMF171</strain>
        <strain evidence="2">LGMF30</strain>
        <strain evidence="4">LGMF54</strain>
        <strain evidence="9">LGMF61</strain>
    </source>
</reference>
<dbReference type="InterPro" id="IPR001356">
    <property type="entry name" value="HD"/>
</dbReference>
<dbReference type="EMBL" id="KU845520">
    <property type="protein sequence ID" value="AMP46579.1"/>
    <property type="molecule type" value="Genomic_DNA"/>
</dbReference>
<dbReference type="EMBL" id="KU845518">
    <property type="protein sequence ID" value="AMP46577.1"/>
    <property type="molecule type" value="Genomic_DNA"/>
</dbReference>
<dbReference type="SUPFAM" id="SSF46689">
    <property type="entry name" value="Homeodomain-like"/>
    <property type="match status" value="1"/>
</dbReference>
<dbReference type="EMBL" id="KU845522">
    <property type="protein sequence ID" value="AMP46581.1"/>
    <property type="molecule type" value="Genomic_DNA"/>
</dbReference>
<proteinExistence type="predicted"/>
<evidence type="ECO:0000313" key="7">
    <source>
        <dbReference type="EMBL" id="AMP46577.1"/>
    </source>
</evidence>